<reference evidence="4" key="1">
    <citation type="journal article" date="2019" name="Int. J. Syst. Evol. Microbiol.">
        <title>The Global Catalogue of Microorganisms (GCM) 10K type strain sequencing project: providing services to taxonomists for standard genome sequencing and annotation.</title>
        <authorList>
            <consortium name="The Broad Institute Genomics Platform"/>
            <consortium name="The Broad Institute Genome Sequencing Center for Infectious Disease"/>
            <person name="Wu L."/>
            <person name="Ma J."/>
        </authorList>
    </citation>
    <scope>NUCLEOTIDE SEQUENCE [LARGE SCALE GENOMIC DNA]</scope>
    <source>
        <strain evidence="4">CGMCC 4.7132</strain>
    </source>
</reference>
<dbReference type="EMBL" id="JBHSFP010000007">
    <property type="protein sequence ID" value="MFC4531703.1"/>
    <property type="molecule type" value="Genomic_DNA"/>
</dbReference>
<dbReference type="InterPro" id="IPR036196">
    <property type="entry name" value="Ptyr_pPase_sf"/>
</dbReference>
<name>A0ABV9CFB8_9ACTN</name>
<evidence type="ECO:0000259" key="2">
    <source>
        <dbReference type="SMART" id="SM00226"/>
    </source>
</evidence>
<dbReference type="InterPro" id="IPR050438">
    <property type="entry name" value="LMW_PTPase"/>
</dbReference>
<organism evidence="3 4">
    <name type="scientific">Sphaerisporangium dianthi</name>
    <dbReference type="NCBI Taxonomy" id="1436120"/>
    <lineage>
        <taxon>Bacteria</taxon>
        <taxon>Bacillati</taxon>
        <taxon>Actinomycetota</taxon>
        <taxon>Actinomycetes</taxon>
        <taxon>Streptosporangiales</taxon>
        <taxon>Streptosporangiaceae</taxon>
        <taxon>Sphaerisporangium</taxon>
    </lineage>
</organism>
<evidence type="ECO:0000313" key="3">
    <source>
        <dbReference type="EMBL" id="MFC4531703.1"/>
    </source>
</evidence>
<comment type="caution">
    <text evidence="3">The sequence shown here is derived from an EMBL/GenBank/DDBJ whole genome shotgun (WGS) entry which is preliminary data.</text>
</comment>
<dbReference type="RefSeq" id="WP_380840363.1">
    <property type="nucleotide sequence ID" value="NZ_JBHSFP010000007.1"/>
</dbReference>
<dbReference type="SUPFAM" id="SSF52788">
    <property type="entry name" value="Phosphotyrosine protein phosphatases I"/>
    <property type="match status" value="1"/>
</dbReference>
<accession>A0ABV9CFB8</accession>
<sequence>MGRSTAIGGDEWAGQGVPPGREGCGRRCWRDPGAAPGTHGVPGFRILFVCTGNICRSPMAERLTRAALGPCPALEVASAGTHALADEPMSRHASAVLAELGGDPGGFRARALSAELIERADLVLAAAVEHRAHAVAMYPAAAGRVFTIAEFGTLAQAVPAASLPGHGGHGSLAPRARALVAEVAALRGLVRVDRLEIGDPYGRPARAYRAAGRRIAASLAVPFGLLTR</sequence>
<dbReference type="Proteomes" id="UP001596004">
    <property type="component" value="Unassembled WGS sequence"/>
</dbReference>
<protein>
    <recommendedName>
        <fullName evidence="2">Phosphotyrosine protein phosphatase I domain-containing protein</fullName>
    </recommendedName>
</protein>
<dbReference type="Gene3D" id="3.40.50.2300">
    <property type="match status" value="1"/>
</dbReference>
<dbReference type="PANTHER" id="PTHR11717:SF31">
    <property type="entry name" value="LOW MOLECULAR WEIGHT PROTEIN-TYROSINE-PHOSPHATASE ETP-RELATED"/>
    <property type="match status" value="1"/>
</dbReference>
<evidence type="ECO:0000256" key="1">
    <source>
        <dbReference type="SAM" id="MobiDB-lite"/>
    </source>
</evidence>
<feature type="domain" description="Phosphotyrosine protein phosphatase I" evidence="2">
    <location>
        <begin position="44"/>
        <end position="228"/>
    </location>
</feature>
<dbReference type="InterPro" id="IPR023485">
    <property type="entry name" value="Ptyr_pPase"/>
</dbReference>
<proteinExistence type="predicted"/>
<gene>
    <name evidence="3" type="ORF">ACFO60_13080</name>
</gene>
<evidence type="ECO:0000313" key="4">
    <source>
        <dbReference type="Proteomes" id="UP001596004"/>
    </source>
</evidence>
<dbReference type="PANTHER" id="PTHR11717">
    <property type="entry name" value="LOW MOLECULAR WEIGHT PROTEIN TYROSINE PHOSPHATASE"/>
    <property type="match status" value="1"/>
</dbReference>
<keyword evidence="4" id="KW-1185">Reference proteome</keyword>
<feature type="region of interest" description="Disordered" evidence="1">
    <location>
        <begin position="1"/>
        <end position="24"/>
    </location>
</feature>
<dbReference type="SMART" id="SM00226">
    <property type="entry name" value="LMWPc"/>
    <property type="match status" value="1"/>
</dbReference>
<dbReference type="Pfam" id="PF01451">
    <property type="entry name" value="LMWPc"/>
    <property type="match status" value="1"/>
</dbReference>